<keyword evidence="2" id="KW-1185">Reference proteome</keyword>
<organism evidence="1 2">
    <name type="scientific">Streptomyces scopuliridis</name>
    <dbReference type="NCBI Taxonomy" id="452529"/>
    <lineage>
        <taxon>Bacteria</taxon>
        <taxon>Bacillati</taxon>
        <taxon>Actinomycetota</taxon>
        <taxon>Actinomycetes</taxon>
        <taxon>Kitasatosporales</taxon>
        <taxon>Streptomycetaceae</taxon>
        <taxon>Streptomyces</taxon>
    </lineage>
</organism>
<dbReference type="Proteomes" id="UP001348369">
    <property type="component" value="Chromosome"/>
</dbReference>
<protein>
    <submittedName>
        <fullName evidence="1">Uncharacterized protein</fullName>
    </submittedName>
</protein>
<name>A0ACD4ZWZ3_9ACTN</name>
<gene>
    <name evidence="1" type="ORF">OG835_39810</name>
</gene>
<reference evidence="1" key="1">
    <citation type="submission" date="2022-10" db="EMBL/GenBank/DDBJ databases">
        <title>The complete genomes of actinobacterial strains from the NBC collection.</title>
        <authorList>
            <person name="Joergensen T.S."/>
            <person name="Alvarez Arevalo M."/>
            <person name="Sterndorff E.B."/>
            <person name="Faurdal D."/>
            <person name="Vuksanovic O."/>
            <person name="Mourched A.-S."/>
            <person name="Charusanti P."/>
            <person name="Shaw S."/>
            <person name="Blin K."/>
            <person name="Weber T."/>
        </authorList>
    </citation>
    <scope>NUCLEOTIDE SEQUENCE</scope>
    <source>
        <strain evidence="1">NBC 01771</strain>
    </source>
</reference>
<evidence type="ECO:0000313" key="1">
    <source>
        <dbReference type="EMBL" id="WSC02537.1"/>
    </source>
</evidence>
<evidence type="ECO:0000313" key="2">
    <source>
        <dbReference type="Proteomes" id="UP001348369"/>
    </source>
</evidence>
<proteinExistence type="predicted"/>
<sequence>MDGERNGLARQVFEPGSPSLDFRSPDRRTVLSKDPDVTTYRELEALPTGPDTLLKDRLTCPGTNQVALLDVGIADATDQRPLSR</sequence>
<dbReference type="EMBL" id="CP109109">
    <property type="protein sequence ID" value="WSC02537.1"/>
    <property type="molecule type" value="Genomic_DNA"/>
</dbReference>
<accession>A0ACD4ZWZ3</accession>